<feature type="non-terminal residue" evidence="1">
    <location>
        <position position="81"/>
    </location>
</feature>
<gene>
    <name evidence="1" type="ORF">NPIL_571741</name>
</gene>
<dbReference type="Proteomes" id="UP000887013">
    <property type="component" value="Unassembled WGS sequence"/>
</dbReference>
<evidence type="ECO:0000313" key="2">
    <source>
        <dbReference type="Proteomes" id="UP000887013"/>
    </source>
</evidence>
<dbReference type="EMBL" id="BMAW01048798">
    <property type="protein sequence ID" value="GFS67899.1"/>
    <property type="molecule type" value="Genomic_DNA"/>
</dbReference>
<accession>A0A8X6J0L1</accession>
<proteinExistence type="predicted"/>
<organism evidence="1 2">
    <name type="scientific">Nephila pilipes</name>
    <name type="common">Giant wood spider</name>
    <name type="synonym">Nephila maculata</name>
    <dbReference type="NCBI Taxonomy" id="299642"/>
    <lineage>
        <taxon>Eukaryota</taxon>
        <taxon>Metazoa</taxon>
        <taxon>Ecdysozoa</taxon>
        <taxon>Arthropoda</taxon>
        <taxon>Chelicerata</taxon>
        <taxon>Arachnida</taxon>
        <taxon>Araneae</taxon>
        <taxon>Araneomorphae</taxon>
        <taxon>Entelegynae</taxon>
        <taxon>Araneoidea</taxon>
        <taxon>Nephilidae</taxon>
        <taxon>Nephila</taxon>
    </lineage>
</organism>
<comment type="caution">
    <text evidence="1">The sequence shown here is derived from an EMBL/GenBank/DDBJ whole genome shotgun (WGS) entry which is preliminary data.</text>
</comment>
<protein>
    <submittedName>
        <fullName evidence="1">Uncharacterized protein</fullName>
    </submittedName>
</protein>
<evidence type="ECO:0000313" key="1">
    <source>
        <dbReference type="EMBL" id="GFS67899.1"/>
    </source>
</evidence>
<sequence length="81" mass="9240">MLCGKDKALLVKPFYMNVESVTVALLKSRLQKKCEEWKKAFNSGRPHKACSAISENWIARGSYKIWTTKSEADTFGARNDR</sequence>
<dbReference type="OrthoDB" id="6459566at2759"/>
<name>A0A8X6J0L1_NEPPI</name>
<reference evidence="1" key="1">
    <citation type="submission" date="2020-08" db="EMBL/GenBank/DDBJ databases">
        <title>Multicomponent nature underlies the extraordinary mechanical properties of spider dragline silk.</title>
        <authorList>
            <person name="Kono N."/>
            <person name="Nakamura H."/>
            <person name="Mori M."/>
            <person name="Yoshida Y."/>
            <person name="Ohtoshi R."/>
            <person name="Malay A.D."/>
            <person name="Moran D.A.P."/>
            <person name="Tomita M."/>
            <person name="Numata K."/>
            <person name="Arakawa K."/>
        </authorList>
    </citation>
    <scope>NUCLEOTIDE SEQUENCE</scope>
</reference>
<dbReference type="AlphaFoldDB" id="A0A8X6J0L1"/>
<keyword evidence="2" id="KW-1185">Reference proteome</keyword>